<keyword evidence="4" id="KW-1185">Reference proteome</keyword>
<dbReference type="AlphaFoldDB" id="A0A2H1E836"/>
<organism evidence="3 4">
    <name type="scientific">Tenacibaculum maritimum NCIMB 2154</name>
    <dbReference type="NCBI Taxonomy" id="1349785"/>
    <lineage>
        <taxon>Bacteria</taxon>
        <taxon>Pseudomonadati</taxon>
        <taxon>Bacteroidota</taxon>
        <taxon>Flavobacteriia</taxon>
        <taxon>Flavobacteriales</taxon>
        <taxon>Flavobacteriaceae</taxon>
        <taxon>Tenacibaculum</taxon>
    </lineage>
</organism>
<dbReference type="PROSITE" id="PS51257">
    <property type="entry name" value="PROKAR_LIPOPROTEIN"/>
    <property type="match status" value="1"/>
</dbReference>
<dbReference type="Proteomes" id="UP000231564">
    <property type="component" value="Chromosome MARIT"/>
</dbReference>
<proteinExistence type="predicted"/>
<feature type="domain" description="SH3b" evidence="2">
    <location>
        <begin position="45"/>
        <end position="120"/>
    </location>
</feature>
<dbReference type="EMBL" id="LT634361">
    <property type="protein sequence ID" value="SFZ81117.1"/>
    <property type="molecule type" value="Genomic_DNA"/>
</dbReference>
<protein>
    <submittedName>
        <fullName evidence="3">Putative SH3 type 3 domain protein</fullName>
    </submittedName>
</protein>
<feature type="compositionally biased region" description="Basic and acidic residues" evidence="1">
    <location>
        <begin position="26"/>
        <end position="44"/>
    </location>
</feature>
<evidence type="ECO:0000313" key="4">
    <source>
        <dbReference type="Proteomes" id="UP000231564"/>
    </source>
</evidence>
<dbReference type="KEGG" id="tmar:MARIT_0957"/>
<dbReference type="InterPro" id="IPR003646">
    <property type="entry name" value="SH3-like_bac-type"/>
</dbReference>
<feature type="region of interest" description="Disordered" evidence="1">
    <location>
        <begin position="21"/>
        <end position="44"/>
    </location>
</feature>
<dbReference type="PROSITE" id="PS51781">
    <property type="entry name" value="SH3B"/>
    <property type="match status" value="1"/>
</dbReference>
<gene>
    <name evidence="3" type="ORF">MARIT_0957</name>
</gene>
<dbReference type="OrthoDB" id="981314at2"/>
<dbReference type="RefSeq" id="WP_100210900.1">
    <property type="nucleotide sequence ID" value="NZ_CP138495.1"/>
</dbReference>
<evidence type="ECO:0000259" key="2">
    <source>
        <dbReference type="PROSITE" id="PS51781"/>
    </source>
</evidence>
<dbReference type="GeneID" id="47722521"/>
<dbReference type="Pfam" id="PF08239">
    <property type="entry name" value="SH3_3"/>
    <property type="match status" value="1"/>
</dbReference>
<evidence type="ECO:0000313" key="3">
    <source>
        <dbReference type="EMBL" id="SFZ81117.1"/>
    </source>
</evidence>
<dbReference type="STRING" id="1349785.GCA_000509405_02032"/>
<dbReference type="Gene3D" id="2.30.30.40">
    <property type="entry name" value="SH3 Domains"/>
    <property type="match status" value="1"/>
</dbReference>
<reference evidence="3 4" key="1">
    <citation type="submission" date="2016-11" db="EMBL/GenBank/DDBJ databases">
        <authorList>
            <person name="Jaros S."/>
            <person name="Januszkiewicz K."/>
            <person name="Wedrychowicz H."/>
        </authorList>
    </citation>
    <scope>NUCLEOTIDE SEQUENCE [LARGE SCALE GENOMIC DNA]</scope>
    <source>
        <strain evidence="3">NCIMB 2154T</strain>
    </source>
</reference>
<name>A0A2H1E836_9FLAO</name>
<sequence>MKRVFIAIMSVAIFITSCDKGNTSKKTSEKRIEKEVEKEDPIDEKKSRKSSAAICLLDRLSVRETPEPKGKWLTSMSLGEKVMLLGEETTEPKTKKLYYKVKLSDGKKGWTPARFLAVSEKVGVMLEEASVYKRPELLTKTDKKYSVMDIIAVVENQNDWLKVKGKRAKGKYIEEGWIKSSNFSESAVDIAMAKFANMALGKETMTERIKALEEVLENNDLSSSAFVDILRAKVRDYESKNTSLIEDDKELLNDD</sequence>
<evidence type="ECO:0000256" key="1">
    <source>
        <dbReference type="SAM" id="MobiDB-lite"/>
    </source>
</evidence>
<accession>A0A2H1E836</accession>